<evidence type="ECO:0000313" key="3">
    <source>
        <dbReference type="Proteomes" id="UP000199564"/>
    </source>
</evidence>
<proteinExistence type="predicted"/>
<feature type="transmembrane region" description="Helical" evidence="1">
    <location>
        <begin position="79"/>
        <end position="100"/>
    </location>
</feature>
<dbReference type="Pfam" id="PF13858">
    <property type="entry name" value="DUF4199"/>
    <property type="match status" value="1"/>
</dbReference>
<sequence length="166" mass="18820">MKNIKIELKWAFIFILTMLLWMLFEKSMGWHDEKIADHATYTNFFAIPAILIYVFALLDKKRNTYFGRMSYKQGVVTGLIMTLIIALLSPLAQYVISTYITPEYFTNVIEHAVTSGKMTLANAEAYFNLKSYMVQSLIGAIVMGLITTLVVALFLKSKSEPSVPKA</sequence>
<keyword evidence="1" id="KW-0812">Transmembrane</keyword>
<dbReference type="STRING" id="226506.SAMN04488519_112112"/>
<feature type="transmembrane region" description="Helical" evidence="1">
    <location>
        <begin position="7"/>
        <end position="24"/>
    </location>
</feature>
<dbReference type="RefSeq" id="WP_091655485.1">
    <property type="nucleotide sequence ID" value="NZ_FOVW01000012.1"/>
</dbReference>
<protein>
    <recommendedName>
        <fullName evidence="4">DUF4199 domain-containing protein</fullName>
    </recommendedName>
</protein>
<evidence type="ECO:0000256" key="1">
    <source>
        <dbReference type="SAM" id="Phobius"/>
    </source>
</evidence>
<dbReference type="InterPro" id="IPR025250">
    <property type="entry name" value="DUF4199"/>
</dbReference>
<keyword evidence="1" id="KW-1133">Transmembrane helix</keyword>
<dbReference type="Proteomes" id="UP000199564">
    <property type="component" value="Unassembled WGS sequence"/>
</dbReference>
<evidence type="ECO:0008006" key="4">
    <source>
        <dbReference type="Google" id="ProtNLM"/>
    </source>
</evidence>
<organism evidence="2 3">
    <name type="scientific">Algoriphagus ornithinivorans</name>
    <dbReference type="NCBI Taxonomy" id="226506"/>
    <lineage>
        <taxon>Bacteria</taxon>
        <taxon>Pseudomonadati</taxon>
        <taxon>Bacteroidota</taxon>
        <taxon>Cytophagia</taxon>
        <taxon>Cytophagales</taxon>
        <taxon>Cyclobacteriaceae</taxon>
        <taxon>Algoriphagus</taxon>
    </lineage>
</organism>
<dbReference type="AlphaFoldDB" id="A0A1I5JHS5"/>
<accession>A0A1I5JHS5</accession>
<name>A0A1I5JHS5_9BACT</name>
<evidence type="ECO:0000313" key="2">
    <source>
        <dbReference type="EMBL" id="SFO72342.1"/>
    </source>
</evidence>
<feature type="transmembrane region" description="Helical" evidence="1">
    <location>
        <begin position="39"/>
        <end position="58"/>
    </location>
</feature>
<keyword evidence="1" id="KW-0472">Membrane</keyword>
<keyword evidence="3" id="KW-1185">Reference proteome</keyword>
<reference evidence="3" key="1">
    <citation type="submission" date="2016-10" db="EMBL/GenBank/DDBJ databases">
        <authorList>
            <person name="Varghese N."/>
            <person name="Submissions S."/>
        </authorList>
    </citation>
    <scope>NUCLEOTIDE SEQUENCE [LARGE SCALE GENOMIC DNA]</scope>
    <source>
        <strain evidence="3">DSM 15282</strain>
    </source>
</reference>
<dbReference type="EMBL" id="FOVW01000012">
    <property type="protein sequence ID" value="SFO72342.1"/>
    <property type="molecule type" value="Genomic_DNA"/>
</dbReference>
<feature type="transmembrane region" description="Helical" evidence="1">
    <location>
        <begin position="132"/>
        <end position="155"/>
    </location>
</feature>
<gene>
    <name evidence="2" type="ORF">SAMN04488519_112112</name>
</gene>